<feature type="compositionally biased region" description="Acidic residues" evidence="1">
    <location>
        <begin position="75"/>
        <end position="85"/>
    </location>
</feature>
<sequence length="405" mass="44170">MARSKEQWKAQQKRAMHTQSQSNSFFQVKRPSPHPSASSALFQLGKPAPAALLKPDPIQIPRQSGSSSSQVIDLTLDDEEEEDEPMGAQVTQQPATPAGADAVSAAAFDALQLRMLDGTENEASAVAQSLQTDSISEMLVPLAEDVESDVDEEWPKVPPVETPSVTSVVTASVPLSVNKQPSHDQTTEEVGVALDAIRRTIPFSQGGQQRNDAEKSDQVEVNDQHTHTLSYDDDDNKMEADVDEELPIQASTAVGDASGSKTADRVVRVENLEDGEIFEEGAAPKASVQVQRVIMREHHPDQFDALPVDAMGIRPHLRNKKQKKRGKKKTKRKLEAMQLMHGSPGEMPTEFERVIRQRPFVDTPPPGQYTLAMMRNGPTRGEPMNPTSTDETTATSVANTTVATV</sequence>
<feature type="compositionally biased region" description="Basic and acidic residues" evidence="1">
    <location>
        <begin position="211"/>
        <end position="226"/>
    </location>
</feature>
<dbReference type="VEuPathDB" id="FungiDB:KRP22_3683"/>
<evidence type="ECO:0000313" key="2">
    <source>
        <dbReference type="EnsemblProtists" id="Phyra83895"/>
    </source>
</evidence>
<accession>H3H112</accession>
<evidence type="ECO:0000256" key="1">
    <source>
        <dbReference type="SAM" id="MobiDB-lite"/>
    </source>
</evidence>
<dbReference type="AlphaFoldDB" id="H3H112"/>
<organism evidence="2 3">
    <name type="scientific">Phytophthora ramorum</name>
    <name type="common">Sudden oak death agent</name>
    <dbReference type="NCBI Taxonomy" id="164328"/>
    <lineage>
        <taxon>Eukaryota</taxon>
        <taxon>Sar</taxon>
        <taxon>Stramenopiles</taxon>
        <taxon>Oomycota</taxon>
        <taxon>Peronosporomycetes</taxon>
        <taxon>Peronosporales</taxon>
        <taxon>Peronosporaceae</taxon>
        <taxon>Phytophthora</taxon>
    </lineage>
</organism>
<dbReference type="Proteomes" id="UP000005238">
    <property type="component" value="Unassembled WGS sequence"/>
</dbReference>
<dbReference type="InParanoid" id="H3H112"/>
<reference evidence="2" key="2">
    <citation type="submission" date="2015-06" db="UniProtKB">
        <authorList>
            <consortium name="EnsemblProtists"/>
        </authorList>
    </citation>
    <scope>IDENTIFICATION</scope>
    <source>
        <strain evidence="2">Pr102</strain>
    </source>
</reference>
<dbReference type="EMBL" id="DS566096">
    <property type="status" value="NOT_ANNOTATED_CDS"/>
    <property type="molecule type" value="Genomic_DNA"/>
</dbReference>
<feature type="compositionally biased region" description="Low complexity" evidence="1">
    <location>
        <begin position="392"/>
        <end position="405"/>
    </location>
</feature>
<evidence type="ECO:0000313" key="3">
    <source>
        <dbReference type="Proteomes" id="UP000005238"/>
    </source>
</evidence>
<keyword evidence="3" id="KW-1185">Reference proteome</keyword>
<protein>
    <submittedName>
        <fullName evidence="2">Uncharacterized protein</fullName>
    </submittedName>
</protein>
<reference evidence="3" key="1">
    <citation type="journal article" date="2006" name="Science">
        <title>Phytophthora genome sequences uncover evolutionary origins and mechanisms of pathogenesis.</title>
        <authorList>
            <person name="Tyler B.M."/>
            <person name="Tripathy S."/>
            <person name="Zhang X."/>
            <person name="Dehal P."/>
            <person name="Jiang R.H."/>
            <person name="Aerts A."/>
            <person name="Arredondo F.D."/>
            <person name="Baxter L."/>
            <person name="Bensasson D."/>
            <person name="Beynon J.L."/>
            <person name="Chapman J."/>
            <person name="Damasceno C.M."/>
            <person name="Dorrance A.E."/>
            <person name="Dou D."/>
            <person name="Dickerman A.W."/>
            <person name="Dubchak I.L."/>
            <person name="Garbelotto M."/>
            <person name="Gijzen M."/>
            <person name="Gordon S.G."/>
            <person name="Govers F."/>
            <person name="Grunwald N.J."/>
            <person name="Huang W."/>
            <person name="Ivors K.L."/>
            <person name="Jones R.W."/>
            <person name="Kamoun S."/>
            <person name="Krampis K."/>
            <person name="Lamour K.H."/>
            <person name="Lee M.K."/>
            <person name="McDonald W.H."/>
            <person name="Medina M."/>
            <person name="Meijer H.J."/>
            <person name="Nordberg E.K."/>
            <person name="Maclean D.J."/>
            <person name="Ospina-Giraldo M.D."/>
            <person name="Morris P.F."/>
            <person name="Phuntumart V."/>
            <person name="Putnam N.H."/>
            <person name="Rash S."/>
            <person name="Rose J.K."/>
            <person name="Sakihama Y."/>
            <person name="Salamov A.A."/>
            <person name="Savidor A."/>
            <person name="Scheuring C.F."/>
            <person name="Smith B.M."/>
            <person name="Sobral B.W."/>
            <person name="Terry A."/>
            <person name="Torto-Alalibo T.A."/>
            <person name="Win J."/>
            <person name="Xu Z."/>
            <person name="Zhang H."/>
            <person name="Grigoriev I.V."/>
            <person name="Rokhsar D.S."/>
            <person name="Boore J.L."/>
        </authorList>
    </citation>
    <scope>NUCLEOTIDE SEQUENCE [LARGE SCALE GENOMIC DNA]</scope>
    <source>
        <strain evidence="3">Pr102</strain>
    </source>
</reference>
<feature type="compositionally biased region" description="Polar residues" evidence="1">
    <location>
        <begin position="61"/>
        <end position="72"/>
    </location>
</feature>
<feature type="compositionally biased region" description="Low complexity" evidence="1">
    <location>
        <begin position="46"/>
        <end position="55"/>
    </location>
</feature>
<feature type="region of interest" description="Disordered" evidence="1">
    <location>
        <begin position="201"/>
        <end position="235"/>
    </location>
</feature>
<name>H3H112_PHYRM</name>
<dbReference type="STRING" id="164328.H3H112"/>
<dbReference type="VEuPathDB" id="FungiDB:KRP23_5590"/>
<feature type="compositionally biased region" description="Polar residues" evidence="1">
    <location>
        <begin position="17"/>
        <end position="26"/>
    </location>
</feature>
<proteinExistence type="predicted"/>
<feature type="region of interest" description="Disordered" evidence="1">
    <location>
        <begin position="1"/>
        <end position="98"/>
    </location>
</feature>
<dbReference type="EnsemblProtists" id="Phyra83895">
    <property type="protein sequence ID" value="Phyra83895"/>
    <property type="gene ID" value="Phyra83895"/>
</dbReference>
<feature type="region of interest" description="Disordered" evidence="1">
    <location>
        <begin position="378"/>
        <end position="405"/>
    </location>
</feature>
<dbReference type="eggNOG" id="ENOG502SKVN">
    <property type="taxonomic scope" value="Eukaryota"/>
</dbReference>
<dbReference type="HOGENOM" id="CLU_680585_0_0_1"/>